<dbReference type="PANTHER" id="PTHR37938:SF1">
    <property type="entry name" value="BLL0215 PROTEIN"/>
    <property type="match status" value="1"/>
</dbReference>
<organism evidence="2">
    <name type="scientific">Gordonia amarae</name>
    <dbReference type="NCBI Taxonomy" id="36821"/>
    <lineage>
        <taxon>Bacteria</taxon>
        <taxon>Bacillati</taxon>
        <taxon>Actinomycetota</taxon>
        <taxon>Actinomycetes</taxon>
        <taxon>Mycobacteriales</taxon>
        <taxon>Gordoniaceae</taxon>
        <taxon>Gordonia</taxon>
    </lineage>
</organism>
<dbReference type="PANTHER" id="PTHR37938">
    <property type="entry name" value="BLL0215 PROTEIN"/>
    <property type="match status" value="1"/>
</dbReference>
<dbReference type="Pfam" id="PF03703">
    <property type="entry name" value="bPH_2"/>
    <property type="match status" value="1"/>
</dbReference>
<dbReference type="InterPro" id="IPR005182">
    <property type="entry name" value="YdbS-like_PH"/>
</dbReference>
<feature type="domain" description="YdbS-like PH" evidence="1">
    <location>
        <begin position="81"/>
        <end position="154"/>
    </location>
</feature>
<dbReference type="EMBL" id="CP045810">
    <property type="protein sequence ID" value="QHN39149.1"/>
    <property type="molecule type" value="Genomic_DNA"/>
</dbReference>
<name>A0A857MCQ9_9ACTN</name>
<reference evidence="2" key="1">
    <citation type="journal article" date="2021" name="Nat. Microbiol.">
        <title>Cocultivation of an ultrasmall environmental parasitic bacterium with lytic ability against bacteria associated with wastewater foams.</title>
        <authorList>
            <person name="Batinovic S."/>
            <person name="Rose J.J.A."/>
            <person name="Ratcliffe J."/>
            <person name="Seviour R.J."/>
            <person name="Petrovski S."/>
        </authorList>
    </citation>
    <scope>NUCLEOTIDE SEQUENCE</scope>
    <source>
        <strain evidence="2">CON44</strain>
    </source>
</reference>
<protein>
    <submittedName>
        <fullName evidence="2">PH domain-containing protein</fullName>
    </submittedName>
</protein>
<gene>
    <name evidence="2" type="ORF">GII30_08165</name>
</gene>
<dbReference type="AlphaFoldDB" id="A0A857MCQ9"/>
<evidence type="ECO:0000313" key="2">
    <source>
        <dbReference type="EMBL" id="QHN39149.1"/>
    </source>
</evidence>
<dbReference type="RefSeq" id="WP_005188541.1">
    <property type="nucleotide sequence ID" value="NZ_CP045804.1"/>
</dbReference>
<evidence type="ECO:0000259" key="1">
    <source>
        <dbReference type="Pfam" id="PF03703"/>
    </source>
</evidence>
<sequence>MGIPKENLAQGERVILERHPHWKCLVAPLLIFIVTTGVAGVLGGLVNDRLDGTARTWILGIILVIWLAVAGWYLVRPLVSWKTTHFVVTNRRVIFRNGIITRSGNDIPLQRINTVEFEHGLIDRLLNTGSLVIESASDEPLTFNNIPQVERVHALLYQEVLDDDNDPDSEPRR</sequence>
<proteinExistence type="predicted"/>
<accession>A0A857MCQ9</accession>